<reference evidence="2" key="1">
    <citation type="submission" date="2019-08" db="EMBL/GenBank/DDBJ databases">
        <title>The genome of the North American firefly Photinus pyralis.</title>
        <authorList>
            <consortium name="Photinus pyralis genome working group"/>
            <person name="Fallon T.R."/>
            <person name="Sander Lower S.E."/>
            <person name="Weng J.-K."/>
        </authorList>
    </citation>
    <scope>NUCLEOTIDE SEQUENCE</scope>
    <source>
        <strain evidence="2">TRF0915ILg1</strain>
        <tissue evidence="2">Whole body</tissue>
    </source>
</reference>
<sequence length="186" mass="20341">MGSVSLVGCGDKGGGVGVKGIGAAERGFAVVLEELVLLLEVLGALFVVLLWEFVVLLEVDVVGFLMLAFFCGIEERALGTGGSFPGGLGCPLAWRPWDMVTQHHGLRWDDGHTPVQDFPEILRTITRNAKVVYVKGTQKQKFLENELWIPVRNIDGPKLPRTLLPSCFHHGRCRAPMDLKPDPQAI</sequence>
<keyword evidence="1" id="KW-0812">Transmembrane</keyword>
<evidence type="ECO:0000256" key="1">
    <source>
        <dbReference type="SAM" id="Phobius"/>
    </source>
</evidence>
<evidence type="ECO:0000313" key="3">
    <source>
        <dbReference type="Proteomes" id="UP000801492"/>
    </source>
</evidence>
<organism evidence="2 3">
    <name type="scientific">Ignelater luminosus</name>
    <name type="common">Cucubano</name>
    <name type="synonym">Pyrophorus luminosus</name>
    <dbReference type="NCBI Taxonomy" id="2038154"/>
    <lineage>
        <taxon>Eukaryota</taxon>
        <taxon>Metazoa</taxon>
        <taxon>Ecdysozoa</taxon>
        <taxon>Arthropoda</taxon>
        <taxon>Hexapoda</taxon>
        <taxon>Insecta</taxon>
        <taxon>Pterygota</taxon>
        <taxon>Neoptera</taxon>
        <taxon>Endopterygota</taxon>
        <taxon>Coleoptera</taxon>
        <taxon>Polyphaga</taxon>
        <taxon>Elateriformia</taxon>
        <taxon>Elateroidea</taxon>
        <taxon>Elateridae</taxon>
        <taxon>Agrypninae</taxon>
        <taxon>Pyrophorini</taxon>
        <taxon>Ignelater</taxon>
    </lineage>
</organism>
<keyword evidence="1" id="KW-0472">Membrane</keyword>
<name>A0A8K0CFS7_IGNLU</name>
<keyword evidence="1" id="KW-1133">Transmembrane helix</keyword>
<keyword evidence="3" id="KW-1185">Reference proteome</keyword>
<comment type="caution">
    <text evidence="2">The sequence shown here is derived from an EMBL/GenBank/DDBJ whole genome shotgun (WGS) entry which is preliminary data.</text>
</comment>
<protein>
    <submittedName>
        <fullName evidence="2">Uncharacterized protein</fullName>
    </submittedName>
</protein>
<gene>
    <name evidence="2" type="ORF">ILUMI_19649</name>
</gene>
<feature type="transmembrane region" description="Helical" evidence="1">
    <location>
        <begin position="35"/>
        <end position="57"/>
    </location>
</feature>
<evidence type="ECO:0000313" key="2">
    <source>
        <dbReference type="EMBL" id="KAF2886524.1"/>
    </source>
</evidence>
<accession>A0A8K0CFS7</accession>
<dbReference type="AlphaFoldDB" id="A0A8K0CFS7"/>
<dbReference type="OrthoDB" id="7452077at2759"/>
<proteinExistence type="predicted"/>
<dbReference type="EMBL" id="VTPC01087410">
    <property type="protein sequence ID" value="KAF2886524.1"/>
    <property type="molecule type" value="Genomic_DNA"/>
</dbReference>
<dbReference type="Proteomes" id="UP000801492">
    <property type="component" value="Unassembled WGS sequence"/>
</dbReference>